<gene>
    <name evidence="4" type="primary">LOC114325121</name>
</gene>
<dbReference type="PANTHER" id="PTHR14024">
    <property type="entry name" value="PERILIPIN"/>
    <property type="match status" value="1"/>
</dbReference>
<comment type="similarity">
    <text evidence="2">Belongs to the perilipin family.</text>
</comment>
<proteinExistence type="inferred from homology"/>
<accession>A0A6P7F4Z1</accession>
<dbReference type="GO" id="GO:0005811">
    <property type="term" value="C:lipid droplet"/>
    <property type="evidence" value="ECO:0007669"/>
    <property type="project" value="UniProtKB-SubCell"/>
</dbReference>
<dbReference type="OrthoDB" id="376826at2759"/>
<evidence type="ECO:0000313" key="4">
    <source>
        <dbReference type="RefSeq" id="XP_028128863.1"/>
    </source>
</evidence>
<evidence type="ECO:0000256" key="1">
    <source>
        <dbReference type="ARBA" id="ARBA00004502"/>
    </source>
</evidence>
<sequence>MAHRKRRNRIRKSYATKRLEKEILEQLTTTSQNTTKPVIAQPCYVTVGVQTEDELPSIHKKKAFDINDLESVARISHIPIVESGWSYAEGVYMKIKRSNSLIHWTLDTAEQSAQSVYEAASPAMILLKGPLSSLDQIVCKSLDIVEQTVPSINLPPEMIYWNTKQYVQEVGTKIAQPVLKRADSVKQIGNSVLSSKYTAIAADTLDGALVVAEKYVDKYLPAQDDQASEEVSVPVTEDGPKGKAISTIHHADRFSRKLRRRLTQRTIAEVKALKHQSAEAVHVLTYVLELIATDPVLAYQKGKELWASLSQDEPENQARPENLEQLIVLLTRESARRVVHLINFSSTLLSTLPKRISYSIGAVVNKFLALTDSAVKTVHMENVQEKVVAVLKAQAHVLALAIKNVNNQISEYLEQIAEDLSKRGERPKAVLSVPQITVNTPKATLVNSKQNANGVENN</sequence>
<dbReference type="GO" id="GO:0019915">
    <property type="term" value="P:lipid storage"/>
    <property type="evidence" value="ECO:0007669"/>
    <property type="project" value="TreeGrafter"/>
</dbReference>
<dbReference type="Pfam" id="PF03036">
    <property type="entry name" value="Perilipin"/>
    <property type="match status" value="1"/>
</dbReference>
<evidence type="ECO:0000256" key="3">
    <source>
        <dbReference type="ARBA" id="ARBA00022677"/>
    </source>
</evidence>
<comment type="subcellular location">
    <subcellularLocation>
        <location evidence="1">Lipid droplet</location>
    </subcellularLocation>
</comment>
<dbReference type="GO" id="GO:0005829">
    <property type="term" value="C:cytosol"/>
    <property type="evidence" value="ECO:0007669"/>
    <property type="project" value="TreeGrafter"/>
</dbReference>
<dbReference type="FunCoup" id="A0A6P7F4Z1">
    <property type="interactions" value="1"/>
</dbReference>
<dbReference type="KEGG" id="dvv:114325121"/>
<dbReference type="GO" id="GO:0010890">
    <property type="term" value="P:positive regulation of triglyceride storage"/>
    <property type="evidence" value="ECO:0007669"/>
    <property type="project" value="TreeGrafter"/>
</dbReference>
<organism evidence="4">
    <name type="scientific">Diabrotica virgifera virgifera</name>
    <name type="common">western corn rootworm</name>
    <dbReference type="NCBI Taxonomy" id="50390"/>
    <lineage>
        <taxon>Eukaryota</taxon>
        <taxon>Metazoa</taxon>
        <taxon>Ecdysozoa</taxon>
        <taxon>Arthropoda</taxon>
        <taxon>Hexapoda</taxon>
        <taxon>Insecta</taxon>
        <taxon>Pterygota</taxon>
        <taxon>Neoptera</taxon>
        <taxon>Endopterygota</taxon>
        <taxon>Coleoptera</taxon>
        <taxon>Polyphaga</taxon>
        <taxon>Cucujiformia</taxon>
        <taxon>Chrysomeloidea</taxon>
        <taxon>Chrysomelidae</taxon>
        <taxon>Galerucinae</taxon>
        <taxon>Diabroticina</taxon>
        <taxon>Diabroticites</taxon>
        <taxon>Diabrotica</taxon>
    </lineage>
</organism>
<evidence type="ECO:0000256" key="2">
    <source>
        <dbReference type="ARBA" id="ARBA00006311"/>
    </source>
</evidence>
<protein>
    <submittedName>
        <fullName evidence="4">Lipid storage droplets surface-binding protein 1-like isoform X1</fullName>
    </submittedName>
</protein>
<dbReference type="AlphaFoldDB" id="A0A6P7F4Z1"/>
<dbReference type="InterPro" id="IPR004279">
    <property type="entry name" value="Perilipin"/>
</dbReference>
<name>A0A6P7F4Z1_DIAVI</name>
<keyword evidence="3" id="KW-0551">Lipid droplet</keyword>
<dbReference type="InParanoid" id="A0A6P7F4Z1"/>
<reference evidence="4" key="1">
    <citation type="submission" date="2025-08" db="UniProtKB">
        <authorList>
            <consortium name="RefSeq"/>
        </authorList>
    </citation>
    <scope>IDENTIFICATION</scope>
    <source>
        <tissue evidence="4">Whole insect</tissue>
    </source>
</reference>
<dbReference type="PANTHER" id="PTHR14024:SF49">
    <property type="entry name" value="LIPID STORAGE DROPLETS SURFACE-BINDING PROTEIN 1"/>
    <property type="match status" value="1"/>
</dbReference>
<dbReference type="RefSeq" id="XP_028128863.1">
    <property type="nucleotide sequence ID" value="XM_028273062.1"/>
</dbReference>